<feature type="coiled-coil region" evidence="1">
    <location>
        <begin position="174"/>
        <end position="261"/>
    </location>
</feature>
<feature type="compositionally biased region" description="Polar residues" evidence="2">
    <location>
        <begin position="685"/>
        <end position="697"/>
    </location>
</feature>
<evidence type="ECO:0000256" key="2">
    <source>
        <dbReference type="SAM" id="MobiDB-lite"/>
    </source>
</evidence>
<feature type="compositionally biased region" description="Polar residues" evidence="2">
    <location>
        <begin position="662"/>
        <end position="677"/>
    </location>
</feature>
<dbReference type="EMBL" id="QKKF02005739">
    <property type="protein sequence ID" value="RZF46664.1"/>
    <property type="molecule type" value="Genomic_DNA"/>
</dbReference>
<accession>A0A482XLW1</accession>
<organism evidence="3 4">
    <name type="scientific">Laodelphax striatellus</name>
    <name type="common">Small brown planthopper</name>
    <name type="synonym">Delphax striatella</name>
    <dbReference type="NCBI Taxonomy" id="195883"/>
    <lineage>
        <taxon>Eukaryota</taxon>
        <taxon>Metazoa</taxon>
        <taxon>Ecdysozoa</taxon>
        <taxon>Arthropoda</taxon>
        <taxon>Hexapoda</taxon>
        <taxon>Insecta</taxon>
        <taxon>Pterygota</taxon>
        <taxon>Neoptera</taxon>
        <taxon>Paraneoptera</taxon>
        <taxon>Hemiptera</taxon>
        <taxon>Auchenorrhyncha</taxon>
        <taxon>Fulgoroidea</taxon>
        <taxon>Delphacidae</taxon>
        <taxon>Criomorphinae</taxon>
        <taxon>Laodelphax</taxon>
    </lineage>
</organism>
<comment type="caution">
    <text evidence="3">The sequence shown here is derived from an EMBL/GenBank/DDBJ whole genome shotgun (WGS) entry which is preliminary data.</text>
</comment>
<feature type="region of interest" description="Disordered" evidence="2">
    <location>
        <begin position="1"/>
        <end position="50"/>
    </location>
</feature>
<feature type="region of interest" description="Disordered" evidence="2">
    <location>
        <begin position="755"/>
        <end position="833"/>
    </location>
</feature>
<feature type="compositionally biased region" description="Polar residues" evidence="2">
    <location>
        <begin position="853"/>
        <end position="868"/>
    </location>
</feature>
<feature type="compositionally biased region" description="Basic and acidic residues" evidence="2">
    <location>
        <begin position="38"/>
        <end position="50"/>
    </location>
</feature>
<feature type="compositionally biased region" description="Acidic residues" evidence="2">
    <location>
        <begin position="558"/>
        <end position="579"/>
    </location>
</feature>
<reference evidence="3 4" key="1">
    <citation type="journal article" date="2017" name="Gigascience">
        <title>Genome sequence of the small brown planthopper, Laodelphax striatellus.</title>
        <authorList>
            <person name="Zhu J."/>
            <person name="Jiang F."/>
            <person name="Wang X."/>
            <person name="Yang P."/>
            <person name="Bao Y."/>
            <person name="Zhao W."/>
            <person name="Wang W."/>
            <person name="Lu H."/>
            <person name="Wang Q."/>
            <person name="Cui N."/>
            <person name="Li J."/>
            <person name="Chen X."/>
            <person name="Luo L."/>
            <person name="Yu J."/>
            <person name="Kang L."/>
            <person name="Cui F."/>
        </authorList>
    </citation>
    <scope>NUCLEOTIDE SEQUENCE [LARGE SCALE GENOMIC DNA]</scope>
    <source>
        <strain evidence="3">Lst14</strain>
    </source>
</reference>
<dbReference type="InParanoid" id="A0A482XLW1"/>
<feature type="compositionally biased region" description="Acidic residues" evidence="2">
    <location>
        <begin position="634"/>
        <end position="648"/>
    </location>
</feature>
<feature type="region of interest" description="Disordered" evidence="2">
    <location>
        <begin position="524"/>
        <end position="579"/>
    </location>
</feature>
<feature type="compositionally biased region" description="Low complexity" evidence="2">
    <location>
        <begin position="889"/>
        <end position="911"/>
    </location>
</feature>
<feature type="region of interest" description="Disordered" evidence="2">
    <location>
        <begin position="853"/>
        <end position="920"/>
    </location>
</feature>
<keyword evidence="4" id="KW-1185">Reference proteome</keyword>
<dbReference type="FunCoup" id="A0A482XLW1">
    <property type="interactions" value="9"/>
</dbReference>
<keyword evidence="1" id="KW-0175">Coiled coil</keyword>
<dbReference type="Proteomes" id="UP000291343">
    <property type="component" value="Unassembled WGS sequence"/>
</dbReference>
<feature type="compositionally biased region" description="Basic and acidic residues" evidence="2">
    <location>
        <begin position="788"/>
        <end position="807"/>
    </location>
</feature>
<gene>
    <name evidence="3" type="ORF">LSTR_LSTR002527</name>
</gene>
<name>A0A482XLW1_LAOST</name>
<dbReference type="OrthoDB" id="8191583at2759"/>
<proteinExistence type="predicted"/>
<dbReference type="SMR" id="A0A482XLW1"/>
<feature type="compositionally biased region" description="Basic and acidic residues" evidence="2">
    <location>
        <begin position="823"/>
        <end position="833"/>
    </location>
</feature>
<evidence type="ECO:0000313" key="3">
    <source>
        <dbReference type="EMBL" id="RZF46664.1"/>
    </source>
</evidence>
<sequence length="920" mass="103786">MGGQWSSFESERETTPDPFWPSTQVSTSNEEESTVAEKANDGPVRLKENKKKLEEFKQELAGKREARNKAMIGLSNKLKQLQQQVETEAEARCAAEEEVKRLNAVLKEKGEKCFEEMKKKMEELEKEKEEKESQLHSLRRVASIGKEMLRIRELQVNELKKKLCETSAYPSSLREEYEAQIQNVRRLKTLYEERAEAARLEHQKELEREVARSQVLENKIRELEKEKRNSETAKDQLKCHISKLDEALGEENDQAMTLREQLDASLLECRDLSSQMALVNNLFSKVLLGHIDVDRLTRLLQENQSLMTDLTSDGGARNDLAALLLKIVEQIDSSFSESTETNQETGSDVMTEEQVAVNLSKVWQILVQLLAKNEPLPSDCDSESCYKSVETPSGTKSVISVSQTFITLKTLILEKNALINEVGKLKSLNDHLETRLGSQEKRLAIVSTELKKTWGVVSKLRAQHKQLHTQEKILRYELQHKRQLLTELKEELERCRDKWTMARKKNTQSEEDWRKLRREFAERKNRQVSTSAESGYEDEELRSPPTEDSQDESGPVESNDDEITEGEEVDFDENDLTGAEDEICSSSRTSFYMSGENHSSSSIQSTDTVIKVDLNELKFSNDSTTLEKRNTNTEDNDDGDCDRLEEETSGSPTDLEVLQENGLETITESISGNNTPPTHHEEETCSNAPSKPCTSSVSAENISRFLDGLFAPEEVDMHENHSGVDSCTTSLNDKAVELKEGTEVSINTYSTCDTNFTTDSSSSSSHPELYKAENKEDEDVCDTQITKSSHEKLEKIHPNAEKPKEEASSPILSQPSTSAALGEDQKRTPEEILDARTARLKRLEEQCKQLFSKVTATTHKSNALSTKLDQIHEQYGGTNNQKPDDTTTDDSSSQEESTGATTSQASTAVQEASKDQHQAE</sequence>
<evidence type="ECO:0000313" key="4">
    <source>
        <dbReference type="Proteomes" id="UP000291343"/>
    </source>
</evidence>
<feature type="coiled-coil region" evidence="1">
    <location>
        <begin position="478"/>
        <end position="505"/>
    </location>
</feature>
<evidence type="ECO:0000256" key="1">
    <source>
        <dbReference type="SAM" id="Coils"/>
    </source>
</evidence>
<feature type="compositionally biased region" description="Polar residues" evidence="2">
    <location>
        <begin position="810"/>
        <end position="819"/>
    </location>
</feature>
<feature type="region of interest" description="Disordered" evidence="2">
    <location>
        <begin position="617"/>
        <end position="697"/>
    </location>
</feature>
<protein>
    <submittedName>
        <fullName evidence="3">Uncharacterized protein</fullName>
    </submittedName>
</protein>
<dbReference type="AlphaFoldDB" id="A0A482XLW1"/>